<reference evidence="2 3" key="1">
    <citation type="submission" date="2024-01" db="EMBL/GenBank/DDBJ databases">
        <title>The complete chloroplast genome sequence of Lithospermum erythrorhizon: insights into the phylogenetic relationship among Boraginaceae species and the maternal lineages of purple gromwells.</title>
        <authorList>
            <person name="Okada T."/>
            <person name="Watanabe K."/>
        </authorList>
    </citation>
    <scope>NUCLEOTIDE SEQUENCE [LARGE SCALE GENOMIC DNA]</scope>
</reference>
<keyword evidence="3" id="KW-1185">Reference proteome</keyword>
<feature type="region of interest" description="Disordered" evidence="1">
    <location>
        <begin position="86"/>
        <end position="107"/>
    </location>
</feature>
<sequence length="121" mass="12626">MDMVDGAYNCIIGQPALSQFEVVVSFIHFTLKFPIQYETREMQKSQKKARVPPVSSAIGKAHGKGCLAALTGCLGVSSEQCPHLGGGKGAEASVLRQPRDDGGGDQVSLGGKTGLCLDYGG</sequence>
<evidence type="ECO:0000313" key="2">
    <source>
        <dbReference type="EMBL" id="GAA0160647.1"/>
    </source>
</evidence>
<evidence type="ECO:0000256" key="1">
    <source>
        <dbReference type="SAM" id="MobiDB-lite"/>
    </source>
</evidence>
<organism evidence="2 3">
    <name type="scientific">Lithospermum erythrorhizon</name>
    <name type="common">Purple gromwell</name>
    <name type="synonym">Lithospermum officinale var. erythrorhizon</name>
    <dbReference type="NCBI Taxonomy" id="34254"/>
    <lineage>
        <taxon>Eukaryota</taxon>
        <taxon>Viridiplantae</taxon>
        <taxon>Streptophyta</taxon>
        <taxon>Embryophyta</taxon>
        <taxon>Tracheophyta</taxon>
        <taxon>Spermatophyta</taxon>
        <taxon>Magnoliopsida</taxon>
        <taxon>eudicotyledons</taxon>
        <taxon>Gunneridae</taxon>
        <taxon>Pentapetalae</taxon>
        <taxon>asterids</taxon>
        <taxon>lamiids</taxon>
        <taxon>Boraginales</taxon>
        <taxon>Boraginaceae</taxon>
        <taxon>Boraginoideae</taxon>
        <taxon>Lithospermeae</taxon>
        <taxon>Lithospermum</taxon>
    </lineage>
</organism>
<accession>A0AAV3QEP5</accession>
<dbReference type="EMBL" id="BAABME010003946">
    <property type="protein sequence ID" value="GAA0160647.1"/>
    <property type="molecule type" value="Genomic_DNA"/>
</dbReference>
<dbReference type="Proteomes" id="UP001454036">
    <property type="component" value="Unassembled WGS sequence"/>
</dbReference>
<protein>
    <submittedName>
        <fullName evidence="2">Uncharacterized protein</fullName>
    </submittedName>
</protein>
<name>A0AAV3QEP5_LITER</name>
<gene>
    <name evidence="2" type="ORF">LIER_17155</name>
</gene>
<dbReference type="AlphaFoldDB" id="A0AAV3QEP5"/>
<evidence type="ECO:0000313" key="3">
    <source>
        <dbReference type="Proteomes" id="UP001454036"/>
    </source>
</evidence>
<comment type="caution">
    <text evidence="2">The sequence shown here is derived from an EMBL/GenBank/DDBJ whole genome shotgun (WGS) entry which is preliminary data.</text>
</comment>
<proteinExistence type="predicted"/>